<feature type="repeat" description="TPR" evidence="1">
    <location>
        <begin position="387"/>
        <end position="420"/>
    </location>
</feature>
<feature type="repeat" description="TPR" evidence="1">
    <location>
        <begin position="286"/>
        <end position="319"/>
    </location>
</feature>
<dbReference type="Gene3D" id="1.25.40.10">
    <property type="entry name" value="Tetratricopeptide repeat domain"/>
    <property type="match status" value="1"/>
</dbReference>
<dbReference type="RefSeq" id="WP_261696224.1">
    <property type="nucleotide sequence ID" value="NZ_CP104694.1"/>
</dbReference>
<reference evidence="2" key="1">
    <citation type="submission" date="2022-09" db="EMBL/GenBank/DDBJ databases">
        <title>Tahibacter sp. nov., isolated from a fresh water.</title>
        <authorList>
            <person name="Baek J.H."/>
            <person name="Lee J.K."/>
            <person name="Kim J.M."/>
            <person name="Jeon C.O."/>
        </authorList>
    </citation>
    <scope>NUCLEOTIDE SEQUENCE</scope>
    <source>
        <strain evidence="2">W38</strain>
    </source>
</reference>
<keyword evidence="1" id="KW-0802">TPR repeat</keyword>
<dbReference type="Pfam" id="PF14559">
    <property type="entry name" value="TPR_19"/>
    <property type="match status" value="1"/>
</dbReference>
<evidence type="ECO:0000256" key="1">
    <source>
        <dbReference type="PROSITE-ProRule" id="PRU00339"/>
    </source>
</evidence>
<dbReference type="PANTHER" id="PTHR12558:SF13">
    <property type="entry name" value="CELL DIVISION CYCLE PROTEIN 27 HOMOLOG"/>
    <property type="match status" value="1"/>
</dbReference>
<sequence>MPGRTNWRQLALTAVVLAGAVGTLVYRLLPEPANTLTPERLDTLAQANLQEDDLKRCRETPDPVDAVWPKATVADLCRYYMEPVLTRDEARALLDTGRADQLDATFETYLTAHFSDTGRHGILLRAYAEIFSKHDDAVADIVRRWRDARPQSAYALTAEGYMLVSRAGAERGEDTIAATSPEAIATMSATLAEARTVLHAAIHGNRRLLPAYSALMKMARMGSDGALLEQIARQALSIDPTDANIYKRLMIASEPRWGGSEAKMQAVADAAMAHVEKVPMNSLLSTHALNYQAYMHYVQGDARKALALYETALRRQPDPLALKYAADVAMAVGKYAQAVEWQTQALRFFPDDTEILGQRASVLTHLKRLDWALRDATRMAALMPGSSKPLHRKANILKESGDFAGAEQAYQQALAIDPEAGEILNNLAYLYLTSTGHRAKAIAVHDTLVAKFPDHASTWTLQFDIYEREDPARAADGLRRFLQLVDPRDAVMVDQARRAQSMLKTLEERQAQSAPKPG</sequence>
<gene>
    <name evidence="2" type="ORF">N4264_06345</name>
</gene>
<dbReference type="Proteomes" id="UP001064632">
    <property type="component" value="Chromosome"/>
</dbReference>
<evidence type="ECO:0000313" key="3">
    <source>
        <dbReference type="Proteomes" id="UP001064632"/>
    </source>
</evidence>
<dbReference type="Pfam" id="PF13432">
    <property type="entry name" value="TPR_16"/>
    <property type="match status" value="1"/>
</dbReference>
<dbReference type="PROSITE" id="PS50005">
    <property type="entry name" value="TPR"/>
    <property type="match status" value="2"/>
</dbReference>
<proteinExistence type="predicted"/>
<organism evidence="2 3">
    <name type="scientific">Tahibacter amnicola</name>
    <dbReference type="NCBI Taxonomy" id="2976241"/>
    <lineage>
        <taxon>Bacteria</taxon>
        <taxon>Pseudomonadati</taxon>
        <taxon>Pseudomonadota</taxon>
        <taxon>Gammaproteobacteria</taxon>
        <taxon>Lysobacterales</taxon>
        <taxon>Rhodanobacteraceae</taxon>
        <taxon>Tahibacter</taxon>
    </lineage>
</organism>
<dbReference type="InterPro" id="IPR019734">
    <property type="entry name" value="TPR_rpt"/>
</dbReference>
<protein>
    <submittedName>
        <fullName evidence="2">Tetratricopeptide repeat protein</fullName>
    </submittedName>
</protein>
<dbReference type="EMBL" id="CP104694">
    <property type="protein sequence ID" value="UXI69266.1"/>
    <property type="molecule type" value="Genomic_DNA"/>
</dbReference>
<dbReference type="SUPFAM" id="SSF48452">
    <property type="entry name" value="TPR-like"/>
    <property type="match status" value="2"/>
</dbReference>
<dbReference type="InterPro" id="IPR011990">
    <property type="entry name" value="TPR-like_helical_dom_sf"/>
</dbReference>
<dbReference type="PANTHER" id="PTHR12558">
    <property type="entry name" value="CELL DIVISION CYCLE 16,23,27"/>
    <property type="match status" value="1"/>
</dbReference>
<dbReference type="SMART" id="SM00028">
    <property type="entry name" value="TPR"/>
    <property type="match status" value="5"/>
</dbReference>
<name>A0ABY6BL05_9GAMM</name>
<keyword evidence="3" id="KW-1185">Reference proteome</keyword>
<accession>A0ABY6BL05</accession>
<evidence type="ECO:0000313" key="2">
    <source>
        <dbReference type="EMBL" id="UXI69266.1"/>
    </source>
</evidence>